<dbReference type="InterPro" id="IPR018053">
    <property type="entry name" value="Glyco_hydro_32_AS"/>
</dbReference>
<dbReference type="InterPro" id="IPR013148">
    <property type="entry name" value="Glyco_hydro_32_N"/>
</dbReference>
<feature type="domain" description="Glycosyl hydrolase family 32 N-terminal" evidence="6">
    <location>
        <begin position="149"/>
        <end position="467"/>
    </location>
</feature>
<dbReference type="CDD" id="cd18624">
    <property type="entry name" value="GH32_Fruct1-like"/>
    <property type="match status" value="1"/>
</dbReference>
<evidence type="ECO:0000313" key="9">
    <source>
        <dbReference type="Proteomes" id="UP000822688"/>
    </source>
</evidence>
<dbReference type="SMART" id="SM00640">
    <property type="entry name" value="Glyco_32"/>
    <property type="match status" value="1"/>
</dbReference>
<accession>A0A8T0G654</accession>
<dbReference type="Pfam" id="PF08244">
    <property type="entry name" value="Glyco_hydro_32C"/>
    <property type="match status" value="1"/>
</dbReference>
<dbReference type="SUPFAM" id="SSF49899">
    <property type="entry name" value="Concanavalin A-like lectins/glucanases"/>
    <property type="match status" value="1"/>
</dbReference>
<keyword evidence="5" id="KW-0472">Membrane</keyword>
<feature type="transmembrane region" description="Helical" evidence="5">
    <location>
        <begin position="91"/>
        <end position="110"/>
    </location>
</feature>
<evidence type="ECO:0000256" key="3">
    <source>
        <dbReference type="ARBA" id="ARBA00023295"/>
    </source>
</evidence>
<feature type="domain" description="Glycosyl hydrolase family 32 C-terminal" evidence="7">
    <location>
        <begin position="470"/>
        <end position="665"/>
    </location>
</feature>
<keyword evidence="3 4" id="KW-0326">Glycosidase</keyword>
<evidence type="ECO:0008006" key="10">
    <source>
        <dbReference type="Google" id="ProtNLM"/>
    </source>
</evidence>
<reference evidence="8" key="1">
    <citation type="submission" date="2020-06" db="EMBL/GenBank/DDBJ databases">
        <title>WGS assembly of Ceratodon purpureus strain R40.</title>
        <authorList>
            <person name="Carey S.B."/>
            <person name="Jenkins J."/>
            <person name="Shu S."/>
            <person name="Lovell J.T."/>
            <person name="Sreedasyam A."/>
            <person name="Maumus F."/>
            <person name="Tiley G.P."/>
            <person name="Fernandez-Pozo N."/>
            <person name="Barry K."/>
            <person name="Chen C."/>
            <person name="Wang M."/>
            <person name="Lipzen A."/>
            <person name="Daum C."/>
            <person name="Saski C.A."/>
            <person name="Payton A.C."/>
            <person name="Mcbreen J.C."/>
            <person name="Conrad R.E."/>
            <person name="Kollar L.M."/>
            <person name="Olsson S."/>
            <person name="Huttunen S."/>
            <person name="Landis J.B."/>
            <person name="Wickett N.J."/>
            <person name="Johnson M.G."/>
            <person name="Rensing S.A."/>
            <person name="Grimwood J."/>
            <person name="Schmutz J."/>
            <person name="Mcdaniel S.F."/>
        </authorList>
    </citation>
    <scope>NUCLEOTIDE SEQUENCE</scope>
    <source>
        <strain evidence="8">R40</strain>
    </source>
</reference>
<dbReference type="PANTHER" id="PTHR31953">
    <property type="entry name" value="BETA-FRUCTOFURANOSIDASE, INSOLUBLE ISOENZYME CWINV1-RELATED"/>
    <property type="match status" value="1"/>
</dbReference>
<dbReference type="InterPro" id="IPR001362">
    <property type="entry name" value="Glyco_hydro_32"/>
</dbReference>
<dbReference type="InterPro" id="IPR050551">
    <property type="entry name" value="Fructan_Metab_Enzymes"/>
</dbReference>
<name>A0A8T0G654_CERPU</name>
<dbReference type="FunFam" id="2.115.10.20:FF:000001">
    <property type="entry name" value="Beta-fructofuranosidase, insoluble isoenzyme CWINV1"/>
    <property type="match status" value="1"/>
</dbReference>
<dbReference type="Gene3D" id="2.60.120.560">
    <property type="entry name" value="Exo-inulinase, domain 1"/>
    <property type="match status" value="1"/>
</dbReference>
<gene>
    <name evidence="8" type="ORF">KC19_12G022500</name>
</gene>
<dbReference type="SUPFAM" id="SSF75005">
    <property type="entry name" value="Arabinanase/levansucrase/invertase"/>
    <property type="match status" value="1"/>
</dbReference>
<evidence type="ECO:0000256" key="5">
    <source>
        <dbReference type="SAM" id="Phobius"/>
    </source>
</evidence>
<evidence type="ECO:0000256" key="1">
    <source>
        <dbReference type="ARBA" id="ARBA00009902"/>
    </source>
</evidence>
<evidence type="ECO:0000256" key="2">
    <source>
        <dbReference type="ARBA" id="ARBA00022801"/>
    </source>
</evidence>
<dbReference type="GO" id="GO:0004553">
    <property type="term" value="F:hydrolase activity, hydrolyzing O-glycosyl compounds"/>
    <property type="evidence" value="ECO:0007669"/>
    <property type="project" value="InterPro"/>
</dbReference>
<keyword evidence="5" id="KW-1133">Transmembrane helix</keyword>
<proteinExistence type="inferred from homology"/>
<comment type="caution">
    <text evidence="8">The sequence shown here is derived from an EMBL/GenBank/DDBJ whole genome shotgun (WGS) entry which is preliminary data.</text>
</comment>
<dbReference type="Proteomes" id="UP000822688">
    <property type="component" value="Chromosome 12"/>
</dbReference>
<dbReference type="InterPro" id="IPR023296">
    <property type="entry name" value="Glyco_hydro_beta-prop_sf"/>
</dbReference>
<dbReference type="InterPro" id="IPR013189">
    <property type="entry name" value="Glyco_hydro_32_C"/>
</dbReference>
<dbReference type="AlphaFoldDB" id="A0A8T0G654"/>
<organism evidence="8 9">
    <name type="scientific">Ceratodon purpureus</name>
    <name type="common">Fire moss</name>
    <name type="synonym">Dicranum purpureum</name>
    <dbReference type="NCBI Taxonomy" id="3225"/>
    <lineage>
        <taxon>Eukaryota</taxon>
        <taxon>Viridiplantae</taxon>
        <taxon>Streptophyta</taxon>
        <taxon>Embryophyta</taxon>
        <taxon>Bryophyta</taxon>
        <taxon>Bryophytina</taxon>
        <taxon>Bryopsida</taxon>
        <taxon>Dicranidae</taxon>
        <taxon>Pseudoditrichales</taxon>
        <taxon>Ditrichaceae</taxon>
        <taxon>Ceratodon</taxon>
    </lineage>
</organism>
<comment type="similarity">
    <text evidence="1 4">Belongs to the glycosyl hydrolase 32 family.</text>
</comment>
<dbReference type="OrthoDB" id="202537at2759"/>
<keyword evidence="9" id="KW-1185">Reference proteome</keyword>
<dbReference type="EMBL" id="CM026433">
    <property type="protein sequence ID" value="KAG0553579.1"/>
    <property type="molecule type" value="Genomic_DNA"/>
</dbReference>
<evidence type="ECO:0000259" key="6">
    <source>
        <dbReference type="Pfam" id="PF00251"/>
    </source>
</evidence>
<protein>
    <recommendedName>
        <fullName evidence="10">Beta-fructofuranosidase</fullName>
    </recommendedName>
</protein>
<dbReference type="Pfam" id="PF00251">
    <property type="entry name" value="Glyco_hydro_32N"/>
    <property type="match status" value="1"/>
</dbReference>
<dbReference type="InterPro" id="IPR013320">
    <property type="entry name" value="ConA-like_dom_sf"/>
</dbReference>
<evidence type="ECO:0000259" key="7">
    <source>
        <dbReference type="Pfam" id="PF08244"/>
    </source>
</evidence>
<keyword evidence="5" id="KW-0812">Transmembrane</keyword>
<dbReference type="GO" id="GO:0005975">
    <property type="term" value="P:carbohydrate metabolic process"/>
    <property type="evidence" value="ECO:0007669"/>
    <property type="project" value="InterPro"/>
</dbReference>
<dbReference type="Gene3D" id="2.115.10.20">
    <property type="entry name" value="Glycosyl hydrolase domain, family 43"/>
    <property type="match status" value="1"/>
</dbReference>
<keyword evidence="2 4" id="KW-0378">Hydrolase</keyword>
<sequence length="675" mass="76435">MFFNEIFVYQFASRNSHVGKKKIGYSSVSRELTECGSCLDDSSNDVQCSAQREDKSCTFVCVPMVDGTPGPIPQEHYGSPWESSGSRSKRVITILVLAFIFMAAGFLIRIDIFPKFHQRLQREEHLTFDIVGNNAILRSQPLLYRSSFHFQPPKNWMNDPNGPMYYKGFYHIFYQYNPGGAVWGNLTWGHAVSRDLVHWRDLEPALKPDQWYDNGGVWSGSVTICPDGSPIILYTGVADDLEQSQNIAVPEDLSDPFLRRWVKNPENPVLRHPVGIDKEDFRDPTTAWQVDDGSWRILIGAKMERDGMALLYKSRDLRHWELDENVLHTVPDSGMWECLDFFPIAPFGREAFDTSINGPNVKHVLKVSFFDDKHDHYAVGTYNLSTESFSPINPALDIQHGLHYDYGKFYASKSFYDPVKKRRIVWGWSNESDSEAQDIAKGWASLQAIPRSLWLDTALGDNLIQAPVEEVDGLRGSKVSQTYVNMEAGSVVKIDGSSGGQLDIEVTFEYPYISKTLTIEDNGHQNEPFDCGNGGSAQRGLYGPFGLLVLTDDAFQEQTAVFFYISQDTDHHWVTHFCSDQSRSSLLPDLDTTVFWSDVRVLPTENFLSLRVLVDHSIVESFVQGGRMAITSRVYPKEAVDDQAHVFLFNNGTTPIKVRSINVWQMQSINVIPLV</sequence>
<evidence type="ECO:0000313" key="8">
    <source>
        <dbReference type="EMBL" id="KAG0553579.1"/>
    </source>
</evidence>
<evidence type="ECO:0000256" key="4">
    <source>
        <dbReference type="RuleBase" id="RU362110"/>
    </source>
</evidence>
<dbReference type="PROSITE" id="PS00609">
    <property type="entry name" value="GLYCOSYL_HYDROL_F32"/>
    <property type="match status" value="1"/>
</dbReference>